<accession>A0A1H2NI14</accession>
<feature type="transmembrane region" description="Helical" evidence="1">
    <location>
        <begin position="74"/>
        <end position="94"/>
    </location>
</feature>
<dbReference type="EMBL" id="LT629799">
    <property type="protein sequence ID" value="SDV04735.1"/>
    <property type="molecule type" value="Genomic_DNA"/>
</dbReference>
<dbReference type="Proteomes" id="UP000198825">
    <property type="component" value="Chromosome I"/>
</dbReference>
<dbReference type="RefSeq" id="WP_091078711.1">
    <property type="nucleotide sequence ID" value="NZ_LT629799.1"/>
</dbReference>
<evidence type="ECO:0000256" key="1">
    <source>
        <dbReference type="SAM" id="Phobius"/>
    </source>
</evidence>
<keyword evidence="1" id="KW-0472">Membrane</keyword>
<dbReference type="STRING" id="546874.SAMN04488544_4031"/>
<proteinExistence type="predicted"/>
<organism evidence="2 3">
    <name type="scientific">Microlunatus sagamiharensis</name>
    <dbReference type="NCBI Taxonomy" id="546874"/>
    <lineage>
        <taxon>Bacteria</taxon>
        <taxon>Bacillati</taxon>
        <taxon>Actinomycetota</taxon>
        <taxon>Actinomycetes</taxon>
        <taxon>Propionibacteriales</taxon>
        <taxon>Propionibacteriaceae</taxon>
        <taxon>Microlunatus</taxon>
    </lineage>
</organism>
<evidence type="ECO:0000313" key="3">
    <source>
        <dbReference type="Proteomes" id="UP000198825"/>
    </source>
</evidence>
<sequence length="120" mass="12231">MYGPLALLVLAVAVFSAGVVRHRVRGAGAAPPGPGGLDLDQLQGFVFVGAATLVLLAAGVLVLGLAGRGGQAEAAGVLGLIAYLLYLLIAVGLIRRTARRAARRAQPWEPPPAWSEQDAG</sequence>
<feature type="transmembrane region" description="Helical" evidence="1">
    <location>
        <begin position="45"/>
        <end position="67"/>
    </location>
</feature>
<keyword evidence="3" id="KW-1185">Reference proteome</keyword>
<evidence type="ECO:0000313" key="2">
    <source>
        <dbReference type="EMBL" id="SDV04735.1"/>
    </source>
</evidence>
<keyword evidence="1" id="KW-1133">Transmembrane helix</keyword>
<name>A0A1H2NI14_9ACTN</name>
<reference evidence="3" key="1">
    <citation type="submission" date="2016-10" db="EMBL/GenBank/DDBJ databases">
        <authorList>
            <person name="Varghese N."/>
            <person name="Submissions S."/>
        </authorList>
    </citation>
    <scope>NUCLEOTIDE SEQUENCE [LARGE SCALE GENOMIC DNA]</scope>
    <source>
        <strain evidence="3">DSM 21743</strain>
    </source>
</reference>
<dbReference type="AlphaFoldDB" id="A0A1H2NI14"/>
<protein>
    <submittedName>
        <fullName evidence="2">Uncharacterized protein</fullName>
    </submittedName>
</protein>
<keyword evidence="1" id="KW-0812">Transmembrane</keyword>
<gene>
    <name evidence="2" type="ORF">SAMN04488544_4031</name>
</gene>